<gene>
    <name evidence="1" type="ORF">K4L44_04905</name>
</gene>
<reference evidence="1" key="1">
    <citation type="submission" date="2021-08" db="EMBL/GenBank/DDBJ databases">
        <title>Novel anaerobic bacterium isolated from sea squirt in East Sea, Republic of Korea.</title>
        <authorList>
            <person name="Nguyen T.H."/>
            <person name="Li Z."/>
            <person name="Lee Y.-J."/>
            <person name="Ko J."/>
            <person name="Kim S.-G."/>
        </authorList>
    </citation>
    <scope>NUCLEOTIDE SEQUENCE</scope>
    <source>
        <strain evidence="1">KCTC 25031</strain>
    </source>
</reference>
<proteinExistence type="predicted"/>
<sequence>MKRRDFLRNSALVGAGVAAMPSLKAGERTKYNSLRPSKSERNFQSDAVDTLIGELKQKISDPKLSWLFENCFPNTLDTTVEYREVQGKPDTFVITGDIHAMWLRDSTAQVWPYLPLLEIDEKLRKMVLGLVHRQSACVQIDPYANAFNFDDSEKSHWASDHTKMSNSLHERKWEIDSLCYVVRLAYGYWKQTNRKDAFDKSWHKTAELIYRTFVEQQRKEDAGPYSFTRTTDRQTDTMPGFGWGNPIKPNGLICSAFRPSDDATSYLYLIPSNHFAVVSLGQMAEILREIYGDNDLASKCEVLKEEVEHALQQYAELKHLKYGKIIPFEVDGFGNELFMDDSNIPSLLSLPYLGALSEKDKLYQRTRKFVLSEDNPYFWRGEVCEGVGGPHVGMYYVWPMSVIMRALTSSDEKEIESCLKMLCNMDGDTGFMHEGVHKDDATKFTRSWFAWVNTLFGELVVKVSNHYPELLQKSYFEPK</sequence>
<keyword evidence="2" id="KW-1185">Reference proteome</keyword>
<dbReference type="EMBL" id="CP081303">
    <property type="protein sequence ID" value="QZE15175.1"/>
    <property type="molecule type" value="Genomic_DNA"/>
</dbReference>
<accession>A0AC61NHM2</accession>
<organism evidence="1 2">
    <name type="scientific">Halosquirtibacter laminarini</name>
    <dbReference type="NCBI Taxonomy" id="3374600"/>
    <lineage>
        <taxon>Bacteria</taxon>
        <taxon>Pseudomonadati</taxon>
        <taxon>Bacteroidota</taxon>
        <taxon>Bacteroidia</taxon>
        <taxon>Marinilabiliales</taxon>
        <taxon>Prolixibacteraceae</taxon>
        <taxon>Halosquirtibacter</taxon>
    </lineage>
</organism>
<evidence type="ECO:0000313" key="2">
    <source>
        <dbReference type="Proteomes" id="UP000826212"/>
    </source>
</evidence>
<keyword evidence="1" id="KW-0378">Hydrolase</keyword>
<protein>
    <submittedName>
        <fullName evidence="1">Glycoside hydrolase family 125 protein</fullName>
    </submittedName>
</protein>
<evidence type="ECO:0000313" key="1">
    <source>
        <dbReference type="EMBL" id="QZE15175.1"/>
    </source>
</evidence>
<name>A0AC61NHM2_9BACT</name>
<dbReference type="Proteomes" id="UP000826212">
    <property type="component" value="Chromosome"/>
</dbReference>